<dbReference type="AlphaFoldDB" id="A0A6J4NY17"/>
<sequence>ARAAGRAVGGGGTGPAERQPARQLWDPGPRCGWIARDLHRAVPACGLGPPGRQLPTILRAGLSGAARGSRPVAVVIADHHRVFWAHRLAADAGEHDHPRRERPHLRLAHLPAGSQPVVAAAGPGRPLHRHPDRVRRDDLGDIPQRLRDLLAGASRWRRRGRPRRLVAAPALASTDLPVGAGQRLAYLL</sequence>
<name>A0A6J4NY17_9ACTN</name>
<feature type="non-terminal residue" evidence="2">
    <location>
        <position position="1"/>
    </location>
</feature>
<feature type="region of interest" description="Disordered" evidence="1">
    <location>
        <begin position="116"/>
        <end position="138"/>
    </location>
</feature>
<accession>A0A6J4NY17</accession>
<feature type="non-terminal residue" evidence="2">
    <location>
        <position position="188"/>
    </location>
</feature>
<gene>
    <name evidence="2" type="ORF">AVDCRST_MAG75-2127</name>
</gene>
<evidence type="ECO:0000256" key="1">
    <source>
        <dbReference type="SAM" id="MobiDB-lite"/>
    </source>
</evidence>
<dbReference type="EMBL" id="CADCUO010000137">
    <property type="protein sequence ID" value="CAA9400748.1"/>
    <property type="molecule type" value="Genomic_DNA"/>
</dbReference>
<feature type="region of interest" description="Disordered" evidence="1">
    <location>
        <begin position="1"/>
        <end position="26"/>
    </location>
</feature>
<proteinExistence type="predicted"/>
<organism evidence="2">
    <name type="scientific">uncultured Propionibacteriaceae bacterium</name>
    <dbReference type="NCBI Taxonomy" id="257457"/>
    <lineage>
        <taxon>Bacteria</taxon>
        <taxon>Bacillati</taxon>
        <taxon>Actinomycetota</taxon>
        <taxon>Actinomycetes</taxon>
        <taxon>Propionibacteriales</taxon>
        <taxon>Propionibacteriaceae</taxon>
        <taxon>environmental samples</taxon>
    </lineage>
</organism>
<reference evidence="2" key="1">
    <citation type="submission" date="2020-02" db="EMBL/GenBank/DDBJ databases">
        <authorList>
            <person name="Meier V. D."/>
        </authorList>
    </citation>
    <scope>NUCLEOTIDE SEQUENCE</scope>
    <source>
        <strain evidence="2">AVDCRST_MAG75</strain>
    </source>
</reference>
<protein>
    <submittedName>
        <fullName evidence="2">Rhomboid family protein</fullName>
    </submittedName>
</protein>
<evidence type="ECO:0000313" key="2">
    <source>
        <dbReference type="EMBL" id="CAA9400748.1"/>
    </source>
</evidence>